<sequence>MFLNCLAIALADREKVGKRVENFRVLSSPIRPASSKTWSFIAFSASLYFSRAYTTSPLERRSSASANKTSEAVRSYP</sequence>
<dbReference type="AlphaFoldDB" id="A0A0F2LNA8"/>
<proteinExistence type="predicted"/>
<dbReference type="EMBL" id="JZWS01000297">
    <property type="protein sequence ID" value="KJR77950.1"/>
    <property type="molecule type" value="Genomic_DNA"/>
</dbReference>
<protein>
    <submittedName>
        <fullName evidence="2">Uncharacterized protein</fullName>
    </submittedName>
</protein>
<name>A0A0F2LNA8_9CREN</name>
<gene>
    <name evidence="2" type="ORF">TQ35_09860</name>
</gene>
<accession>A0A0F2LNA8</accession>
<evidence type="ECO:0000313" key="2">
    <source>
        <dbReference type="EMBL" id="KJR77950.1"/>
    </source>
</evidence>
<feature type="region of interest" description="Disordered" evidence="1">
    <location>
        <begin position="57"/>
        <end position="77"/>
    </location>
</feature>
<organism evidence="2">
    <name type="scientific">Candidatus Aramenus sulfurataquae</name>
    <dbReference type="NCBI Taxonomy" id="1326980"/>
    <lineage>
        <taxon>Archaea</taxon>
        <taxon>Thermoproteota</taxon>
        <taxon>Thermoprotei</taxon>
        <taxon>Sulfolobales</taxon>
        <taxon>Sulfolobaceae</taxon>
        <taxon>Candidatus Aramenus</taxon>
    </lineage>
</organism>
<evidence type="ECO:0000256" key="1">
    <source>
        <dbReference type="SAM" id="MobiDB-lite"/>
    </source>
</evidence>
<comment type="caution">
    <text evidence="2">The sequence shown here is derived from an EMBL/GenBank/DDBJ whole genome shotgun (WGS) entry which is preliminary data.</text>
</comment>
<reference evidence="2" key="1">
    <citation type="submission" date="2015-03" db="EMBL/GenBank/DDBJ databases">
        <title>Metagenome Sequencing of an Archaeal-Dominated Microbial Community from a Hot Spring at the Los Azufres Geothermal Field, Mexico.</title>
        <authorList>
            <person name="Servin-Garciduenas L.E."/>
            <person name="Martinez-Romero E."/>
        </authorList>
    </citation>
    <scope>NUCLEOTIDE SEQUENCE [LARGE SCALE GENOMIC DNA]</scope>
    <source>
        <strain evidence="2">AZ1-454</strain>
    </source>
</reference>